<evidence type="ECO:0000313" key="1">
    <source>
        <dbReference type="EMBL" id="SDB91114.1"/>
    </source>
</evidence>
<evidence type="ECO:0008006" key="3">
    <source>
        <dbReference type="Google" id="ProtNLM"/>
    </source>
</evidence>
<protein>
    <recommendedName>
        <fullName evidence="3">Type IV secretion protein Rhs</fullName>
    </recommendedName>
</protein>
<dbReference type="AlphaFoldDB" id="A0A1G6HAE1"/>
<dbReference type="OrthoDB" id="8686772at2"/>
<dbReference type="Proteomes" id="UP000242501">
    <property type="component" value="Unassembled WGS sequence"/>
</dbReference>
<dbReference type="RefSeq" id="WP_092747655.1">
    <property type="nucleotide sequence ID" value="NZ_FMYL01000004.1"/>
</dbReference>
<name>A0A1G6HAE1_9GAMM</name>
<reference evidence="2" key="1">
    <citation type="submission" date="2016-09" db="EMBL/GenBank/DDBJ databases">
        <authorList>
            <person name="Varghese N."/>
            <person name="Submissions S."/>
        </authorList>
    </citation>
    <scope>NUCLEOTIDE SEQUENCE [LARGE SCALE GENOMIC DNA]</scope>
    <source>
        <strain evidence="2">ANC 4422</strain>
    </source>
</reference>
<dbReference type="STRING" id="1219383.SAMN05421733_104222"/>
<evidence type="ECO:0000313" key="2">
    <source>
        <dbReference type="Proteomes" id="UP000242501"/>
    </source>
</evidence>
<gene>
    <name evidence="1" type="ORF">SAMN05421733_104222</name>
</gene>
<dbReference type="EMBL" id="FMYL01000004">
    <property type="protein sequence ID" value="SDB91114.1"/>
    <property type="molecule type" value="Genomic_DNA"/>
</dbReference>
<proteinExistence type="predicted"/>
<accession>A0A1G6HAE1</accession>
<keyword evidence="2" id="KW-1185">Reference proteome</keyword>
<organism evidence="1 2">
    <name type="scientific">Acinetobacter boissieri</name>
    <dbReference type="NCBI Taxonomy" id="1219383"/>
    <lineage>
        <taxon>Bacteria</taxon>
        <taxon>Pseudomonadati</taxon>
        <taxon>Pseudomonadota</taxon>
        <taxon>Gammaproteobacteria</taxon>
        <taxon>Moraxellales</taxon>
        <taxon>Moraxellaceae</taxon>
        <taxon>Acinetobacter</taxon>
    </lineage>
</organism>
<sequence>MRFTRFLHRFNAHFVQKKRKLTLGEQQLVRSVFADRIALNDVEIVAHKAILKNYALSPNGNIYIHLSQWSDDFSKTDVYMQSWFIHEMVHVWQVQYGLAVIRRAIFNRRYTYVLSAKKRFLDYGIEQQAQMVQDYFLACSLGKENDALATCVAFICQNKA</sequence>